<dbReference type="Gene3D" id="4.10.80.30">
    <property type="entry name" value="DNA polymerase, domain 6"/>
    <property type="match status" value="1"/>
</dbReference>
<organism evidence="5 6">
    <name type="scientific">Latilactobacillus fuchuensis DSM 14340 = JCM 11249</name>
    <dbReference type="NCBI Taxonomy" id="1423747"/>
    <lineage>
        <taxon>Bacteria</taxon>
        <taxon>Bacillati</taxon>
        <taxon>Bacillota</taxon>
        <taxon>Bacilli</taxon>
        <taxon>Lactobacillales</taxon>
        <taxon>Lactobacillaceae</taxon>
        <taxon>Latilactobacillus</taxon>
    </lineage>
</organism>
<feature type="domain" description="Mannosyl-glycoprotein endo-beta-N-acetylglucosamidase-like" evidence="4">
    <location>
        <begin position="51"/>
        <end position="209"/>
    </location>
</feature>
<keyword evidence="3" id="KW-1133">Transmembrane helix</keyword>
<proteinExistence type="inferred from homology"/>
<accession>A0A0R1S5V1</accession>
<dbReference type="eggNOG" id="COG1705">
    <property type="taxonomic scope" value="Bacteria"/>
</dbReference>
<name>A0A0R1S5V1_9LACO</name>
<gene>
    <name evidence="5" type="ORF">FC69_GL000441</name>
</gene>
<dbReference type="Pfam" id="PF01832">
    <property type="entry name" value="Glucosaminidase"/>
    <property type="match status" value="1"/>
</dbReference>
<dbReference type="OrthoDB" id="977752at2"/>
<dbReference type="GO" id="GO:0004040">
    <property type="term" value="F:amidase activity"/>
    <property type="evidence" value="ECO:0007669"/>
    <property type="project" value="InterPro"/>
</dbReference>
<dbReference type="Gene3D" id="1.10.530.10">
    <property type="match status" value="1"/>
</dbReference>
<protein>
    <recommendedName>
        <fullName evidence="4">Mannosyl-glycoprotein endo-beta-N-acetylglucosamidase-like domain-containing protein</fullName>
    </recommendedName>
</protein>
<dbReference type="SMART" id="SM00047">
    <property type="entry name" value="LYZ2"/>
    <property type="match status" value="1"/>
</dbReference>
<dbReference type="AlphaFoldDB" id="A0A0R1S5V1"/>
<keyword evidence="3" id="KW-0812">Transmembrane</keyword>
<evidence type="ECO:0000259" key="4">
    <source>
        <dbReference type="SMART" id="SM00047"/>
    </source>
</evidence>
<comment type="caution">
    <text evidence="5">The sequence shown here is derived from an EMBL/GenBank/DDBJ whole genome shotgun (WGS) entry which is preliminary data.</text>
</comment>
<evidence type="ECO:0000313" key="6">
    <source>
        <dbReference type="Proteomes" id="UP000051264"/>
    </source>
</evidence>
<dbReference type="PANTHER" id="PTHR33308">
    <property type="entry name" value="PEPTIDOGLYCAN HYDROLASE FLGJ"/>
    <property type="match status" value="1"/>
</dbReference>
<feature type="transmembrane region" description="Helical" evidence="3">
    <location>
        <begin position="25"/>
        <end position="43"/>
    </location>
</feature>
<dbReference type="PANTHER" id="PTHR33308:SF9">
    <property type="entry name" value="PEPTIDOGLYCAN HYDROLASE FLGJ"/>
    <property type="match status" value="1"/>
</dbReference>
<keyword evidence="3" id="KW-0472">Membrane</keyword>
<dbReference type="PATRIC" id="fig|1423747.3.peg.449"/>
<evidence type="ECO:0000313" key="5">
    <source>
        <dbReference type="EMBL" id="KRL61683.1"/>
    </source>
</evidence>
<comment type="similarity">
    <text evidence="1">Belongs to the glycosyl hydrolase 73 family.</text>
</comment>
<dbReference type="STRING" id="1423747.FC69_GL000441"/>
<evidence type="ECO:0000256" key="3">
    <source>
        <dbReference type="SAM" id="Phobius"/>
    </source>
</evidence>
<evidence type="ECO:0000256" key="2">
    <source>
        <dbReference type="ARBA" id="ARBA00022801"/>
    </source>
</evidence>
<reference evidence="5 6" key="1">
    <citation type="journal article" date="2015" name="Genome Announc.">
        <title>Expanding the biotechnology potential of lactobacilli through comparative genomics of 213 strains and associated genera.</title>
        <authorList>
            <person name="Sun Z."/>
            <person name="Harris H.M."/>
            <person name="McCann A."/>
            <person name="Guo C."/>
            <person name="Argimon S."/>
            <person name="Zhang W."/>
            <person name="Yang X."/>
            <person name="Jeffery I.B."/>
            <person name="Cooney J.C."/>
            <person name="Kagawa T.F."/>
            <person name="Liu W."/>
            <person name="Song Y."/>
            <person name="Salvetti E."/>
            <person name="Wrobel A."/>
            <person name="Rasinkangas P."/>
            <person name="Parkhill J."/>
            <person name="Rea M.C."/>
            <person name="O'Sullivan O."/>
            <person name="Ritari J."/>
            <person name="Douillard F.P."/>
            <person name="Paul Ross R."/>
            <person name="Yang R."/>
            <person name="Briner A.E."/>
            <person name="Felis G.E."/>
            <person name="de Vos W.M."/>
            <person name="Barrangou R."/>
            <person name="Klaenhammer T.R."/>
            <person name="Caufield P.W."/>
            <person name="Cui Y."/>
            <person name="Zhang H."/>
            <person name="O'Toole P.W."/>
        </authorList>
    </citation>
    <scope>NUCLEOTIDE SEQUENCE [LARGE SCALE GENOMIC DNA]</scope>
    <source>
        <strain evidence="5 6">DSM 14340</strain>
    </source>
</reference>
<dbReference type="InterPro" id="IPR002901">
    <property type="entry name" value="MGlyc_endo_b_GlcNAc-like_dom"/>
</dbReference>
<dbReference type="Proteomes" id="UP000051264">
    <property type="component" value="Unassembled WGS sequence"/>
</dbReference>
<dbReference type="EMBL" id="AZEX01000012">
    <property type="protein sequence ID" value="KRL61683.1"/>
    <property type="molecule type" value="Genomic_DNA"/>
</dbReference>
<dbReference type="PRINTS" id="PR01002">
    <property type="entry name" value="FLGFLGJ"/>
</dbReference>
<keyword evidence="2" id="KW-0378">Hydrolase</keyword>
<evidence type="ECO:0000256" key="1">
    <source>
        <dbReference type="ARBA" id="ARBA00010266"/>
    </source>
</evidence>
<dbReference type="InterPro" id="IPR051056">
    <property type="entry name" value="Glycosyl_Hydrolase_73"/>
</dbReference>
<sequence length="210" mass="24155">MVIFWYIETCLLIQLRSFSMTIKQHHYVLLVPIIACLLLTGCFKKTATPTKRTWETPTEETQRQDRFIQKIGTSAKTVYQTQQQVLPSIVIAQAIIESDWGRSDLAVKAHNLFGVKGDYQGQKILMTTDEYENEERVTIKDYFKSYPSLQIAIEDHSQFLSVGSYSTLKQQTDYQTQAQTLQQAGYATDPDYAAKLVRTIQIYKLAKYDS</sequence>